<keyword evidence="5 6" id="KW-0472">Membrane</keyword>
<keyword evidence="4 6" id="KW-1133">Transmembrane helix</keyword>
<evidence type="ECO:0000313" key="8">
    <source>
        <dbReference type="Proteomes" id="UP000188273"/>
    </source>
</evidence>
<dbReference type="Pfam" id="PF03739">
    <property type="entry name" value="LptF_LptG"/>
    <property type="match status" value="2"/>
</dbReference>
<dbReference type="Proteomes" id="UP000188273">
    <property type="component" value="Chromosome"/>
</dbReference>
<keyword evidence="8" id="KW-1185">Reference proteome</keyword>
<dbReference type="STRING" id="1940790.L21SP3_02049"/>
<accession>A0A1Q2HSB7</accession>
<dbReference type="AlphaFoldDB" id="A0A1Q2HSB7"/>
<feature type="transmembrane region" description="Helical" evidence="6">
    <location>
        <begin position="50"/>
        <end position="76"/>
    </location>
</feature>
<feature type="transmembrane region" description="Helical" evidence="6">
    <location>
        <begin position="504"/>
        <end position="521"/>
    </location>
</feature>
<gene>
    <name evidence="7" type="ORF">L21SP3_02049</name>
</gene>
<feature type="transmembrane region" description="Helical" evidence="6">
    <location>
        <begin position="12"/>
        <end position="35"/>
    </location>
</feature>
<sequence>MNKIIHRYLLKDLVKSFLLATAALTLILSLGGLIAPAREYGVSPAQAVRLIIYFIPVTLAFVLPVGAVFAAAVTYGRFAGQNEYNACRAGGISTTSIMLPAVYLGLFVMALNLLLNFYVVPHYIHKAEVNVKANIKQIVFRSIKRKGMYEIEDKDSKTFIIADKVDEEKNILSGVNILRVQDGSADSLITSSLAKVNFSKTDKGNEISVTAYELFQADKSGYSYCAKLPLTTKVGSLIVDNIRFKKLSMLREIEKKPVLFGPVREKADQLIERISTELLAQKTAESAEDDSWIELEGISERLLFRAESCRLDSDLSLEAEGVEVLEYSKGAEVPQNRWKAESAELYAAGSSPEDYWNFSLKSVSPAEGTSSQAVESRTFRHLETPSVIEEIYSSQDSLSAALDSGLVNPSIDVKMLKEELNQRIDETAGEVAIEINYRLVFGIACLFITITGAAFGVIMRSSHVLASFGAGIIPLAVLVVFIMMGKNLTKNIISHTDRSGDSGIVLIWAGLGVVMLIMAFAQRNIHKT</sequence>
<reference evidence="8" key="1">
    <citation type="submission" date="2017-02" db="EMBL/GenBank/DDBJ databases">
        <title>Comparative genomics and description of representatives of a novel lineage of planctomycetes thriving in anoxic sediments.</title>
        <authorList>
            <person name="Spring S."/>
            <person name="Bunk B."/>
            <person name="Sproer C."/>
            <person name="Klenk H.-P."/>
        </authorList>
    </citation>
    <scope>NUCLEOTIDE SEQUENCE [LARGE SCALE GENOMIC DNA]</scope>
    <source>
        <strain evidence="8">L21-RPul-D3</strain>
    </source>
</reference>
<name>A0A1Q2HSB7_9BACT</name>
<protein>
    <submittedName>
        <fullName evidence="7">Lipopolysaccharide ABC transporter permease</fullName>
    </submittedName>
</protein>
<evidence type="ECO:0000256" key="4">
    <source>
        <dbReference type="ARBA" id="ARBA00022989"/>
    </source>
</evidence>
<keyword evidence="2" id="KW-1003">Cell membrane</keyword>
<dbReference type="PANTHER" id="PTHR33529:SF6">
    <property type="entry name" value="YJGP_YJGQ FAMILY PERMEASE"/>
    <property type="match status" value="1"/>
</dbReference>
<evidence type="ECO:0000256" key="1">
    <source>
        <dbReference type="ARBA" id="ARBA00004651"/>
    </source>
</evidence>
<dbReference type="OrthoDB" id="265311at2"/>
<dbReference type="RefSeq" id="WP_077541230.1">
    <property type="nucleotide sequence ID" value="NZ_CP019633.1"/>
</dbReference>
<dbReference type="KEGG" id="pbu:L21SP3_02049"/>
<evidence type="ECO:0000256" key="6">
    <source>
        <dbReference type="SAM" id="Phobius"/>
    </source>
</evidence>
<dbReference type="GO" id="GO:0015920">
    <property type="term" value="P:lipopolysaccharide transport"/>
    <property type="evidence" value="ECO:0007669"/>
    <property type="project" value="TreeGrafter"/>
</dbReference>
<feature type="transmembrane region" description="Helical" evidence="6">
    <location>
        <begin position="439"/>
        <end position="458"/>
    </location>
</feature>
<keyword evidence="3 6" id="KW-0812">Transmembrane</keyword>
<evidence type="ECO:0000256" key="5">
    <source>
        <dbReference type="ARBA" id="ARBA00023136"/>
    </source>
</evidence>
<dbReference type="PANTHER" id="PTHR33529">
    <property type="entry name" value="SLR0882 PROTEIN-RELATED"/>
    <property type="match status" value="1"/>
</dbReference>
<dbReference type="InterPro" id="IPR005495">
    <property type="entry name" value="LptG/LptF_permease"/>
</dbReference>
<evidence type="ECO:0000256" key="3">
    <source>
        <dbReference type="ARBA" id="ARBA00022692"/>
    </source>
</evidence>
<evidence type="ECO:0000256" key="2">
    <source>
        <dbReference type="ARBA" id="ARBA00022475"/>
    </source>
</evidence>
<feature type="transmembrane region" description="Helical" evidence="6">
    <location>
        <begin position="97"/>
        <end position="119"/>
    </location>
</feature>
<comment type="subcellular location">
    <subcellularLocation>
        <location evidence="1">Cell membrane</location>
        <topology evidence="1">Multi-pass membrane protein</topology>
    </subcellularLocation>
</comment>
<dbReference type="GO" id="GO:0043190">
    <property type="term" value="C:ATP-binding cassette (ABC) transporter complex"/>
    <property type="evidence" value="ECO:0007669"/>
    <property type="project" value="TreeGrafter"/>
</dbReference>
<organism evidence="7 8">
    <name type="scientific">Sedimentisphaera cyanobacteriorum</name>
    <dbReference type="NCBI Taxonomy" id="1940790"/>
    <lineage>
        <taxon>Bacteria</taxon>
        <taxon>Pseudomonadati</taxon>
        <taxon>Planctomycetota</taxon>
        <taxon>Phycisphaerae</taxon>
        <taxon>Sedimentisphaerales</taxon>
        <taxon>Sedimentisphaeraceae</taxon>
        <taxon>Sedimentisphaera</taxon>
    </lineage>
</organism>
<feature type="transmembrane region" description="Helical" evidence="6">
    <location>
        <begin position="465"/>
        <end position="484"/>
    </location>
</feature>
<proteinExistence type="predicted"/>
<dbReference type="EMBL" id="CP019633">
    <property type="protein sequence ID" value="AQQ10221.1"/>
    <property type="molecule type" value="Genomic_DNA"/>
</dbReference>
<evidence type="ECO:0000313" key="7">
    <source>
        <dbReference type="EMBL" id="AQQ10221.1"/>
    </source>
</evidence>